<sequence length="498" mass="55051">MGMGGGGSENAVTKGASAPGDESRHCRKPNMKEMTRAERRELQERQKAEKAAKQATPHLLQPQAKQPHHRNSNQSTPISASSGLLPAPAPSSQTANPHLRVPAEMRTLAQKPVSLFSHLTQYEHENNILADSLKADGVFVHPVVLTLGLQHSEFLVVGGNARCTHMLHAFKKVISDYVTPPGTSLSRNLTSYIGDQVTFLNTTRPLAASMKSAIRALKSEITAIPVDMPDQDAKTQLASWIDTYMQEKITMARIAIINNAVPYVKDGDVILTHGRSSVIQDILTHFWKSGIKFRVIVADSRPKLEGREMLRTLVKENIPCASAVLSNGSVMSRAGSAVVAMIANDFKVPVLVCCETYKFSDAFRLDSFVWNEIGDPDELVNISSRPISEFGSICADTFTQQPTLSKADSSILTDWRDFGQLKLLNLLYDITPAQFGERIRRQQQHTEAKVDSVTLSPYVPAMARHTSIFIRQIIHWRLKCLDYVDRVPGSPGYDRISS</sequence>
<accession>A0A507DFP5</accession>
<keyword evidence="4" id="KW-0396">Initiation factor</keyword>
<dbReference type="GO" id="GO:0005829">
    <property type="term" value="C:cytosol"/>
    <property type="evidence" value="ECO:0007669"/>
    <property type="project" value="UniProtKB-SubCell"/>
</dbReference>
<dbReference type="GO" id="GO:0016853">
    <property type="term" value="F:isomerase activity"/>
    <property type="evidence" value="ECO:0007669"/>
    <property type="project" value="UniProtKB-KW"/>
</dbReference>
<evidence type="ECO:0000256" key="10">
    <source>
        <dbReference type="SAM" id="MobiDB-lite"/>
    </source>
</evidence>
<evidence type="ECO:0000256" key="7">
    <source>
        <dbReference type="ARBA" id="ARBA00044356"/>
    </source>
</evidence>
<dbReference type="STRING" id="286115.A0A507DFP5"/>
<dbReference type="GO" id="GO:0003743">
    <property type="term" value="F:translation initiation factor activity"/>
    <property type="evidence" value="ECO:0007669"/>
    <property type="project" value="UniProtKB-KW"/>
</dbReference>
<evidence type="ECO:0000256" key="2">
    <source>
        <dbReference type="ARBA" id="ARBA00007251"/>
    </source>
</evidence>
<evidence type="ECO:0000256" key="9">
    <source>
        <dbReference type="RuleBase" id="RU003814"/>
    </source>
</evidence>
<comment type="caution">
    <text evidence="11">The sequence shown here is derived from an EMBL/GenBank/DDBJ whole genome shotgun (WGS) entry which is preliminary data.</text>
</comment>
<evidence type="ECO:0000256" key="1">
    <source>
        <dbReference type="ARBA" id="ARBA00004514"/>
    </source>
</evidence>
<feature type="region of interest" description="Disordered" evidence="10">
    <location>
        <begin position="1"/>
        <end position="96"/>
    </location>
</feature>
<dbReference type="PANTHER" id="PTHR10233">
    <property type="entry name" value="TRANSLATION INITIATION FACTOR EIF-2B"/>
    <property type="match status" value="1"/>
</dbReference>
<name>A0A507DFP5_9FUNG</name>
<dbReference type="Pfam" id="PF01008">
    <property type="entry name" value="IF-2B"/>
    <property type="match status" value="2"/>
</dbReference>
<evidence type="ECO:0000256" key="8">
    <source>
        <dbReference type="ARBA" id="ARBA00046432"/>
    </source>
</evidence>
<dbReference type="Gene3D" id="3.40.50.10470">
    <property type="entry name" value="Translation initiation factor eif-2b, domain 2"/>
    <property type="match status" value="2"/>
</dbReference>
<organism evidence="11 12">
    <name type="scientific">Synchytrium endobioticum</name>
    <dbReference type="NCBI Taxonomy" id="286115"/>
    <lineage>
        <taxon>Eukaryota</taxon>
        <taxon>Fungi</taxon>
        <taxon>Fungi incertae sedis</taxon>
        <taxon>Chytridiomycota</taxon>
        <taxon>Chytridiomycota incertae sedis</taxon>
        <taxon>Chytridiomycetes</taxon>
        <taxon>Synchytriales</taxon>
        <taxon>Synchytriaceae</taxon>
        <taxon>Synchytrium</taxon>
    </lineage>
</organism>
<keyword evidence="5" id="KW-0648">Protein biosynthesis</keyword>
<keyword evidence="3" id="KW-0963">Cytoplasm</keyword>
<evidence type="ECO:0000313" key="11">
    <source>
        <dbReference type="EMBL" id="TPX50384.1"/>
    </source>
</evidence>
<evidence type="ECO:0000313" key="12">
    <source>
        <dbReference type="Proteomes" id="UP000317494"/>
    </source>
</evidence>
<dbReference type="EMBL" id="QEAN01000068">
    <property type="protein sequence ID" value="TPX50384.1"/>
    <property type="molecule type" value="Genomic_DNA"/>
</dbReference>
<dbReference type="VEuPathDB" id="FungiDB:SeMB42_g02281"/>
<protein>
    <recommendedName>
        <fullName evidence="6">Translation initiation factor eIF2B subunit delta</fullName>
    </recommendedName>
    <alternativeName>
        <fullName evidence="7">eIF2B GDP-GTP exchange factor subunit delta</fullName>
    </alternativeName>
</protein>
<comment type="subcellular location">
    <subcellularLocation>
        <location evidence="1">Cytoplasm</location>
        <location evidence="1">Cytosol</location>
    </subcellularLocation>
</comment>
<evidence type="ECO:0000256" key="5">
    <source>
        <dbReference type="ARBA" id="ARBA00022917"/>
    </source>
</evidence>
<dbReference type="SUPFAM" id="SSF100950">
    <property type="entry name" value="NagB/RpiA/CoA transferase-like"/>
    <property type="match status" value="1"/>
</dbReference>
<proteinExistence type="inferred from homology"/>
<evidence type="ECO:0000256" key="4">
    <source>
        <dbReference type="ARBA" id="ARBA00022540"/>
    </source>
</evidence>
<dbReference type="InterPro" id="IPR042529">
    <property type="entry name" value="IF_2B-like_C"/>
</dbReference>
<evidence type="ECO:0000256" key="3">
    <source>
        <dbReference type="ARBA" id="ARBA00022490"/>
    </source>
</evidence>
<keyword evidence="11" id="KW-0413">Isomerase</keyword>
<dbReference type="AlphaFoldDB" id="A0A507DFP5"/>
<dbReference type="InterPro" id="IPR037171">
    <property type="entry name" value="NagB/RpiA_transferase-like"/>
</dbReference>
<comment type="similarity">
    <text evidence="2 9">Belongs to the eIF-2B alpha/beta/delta subunits family.</text>
</comment>
<dbReference type="Proteomes" id="UP000317494">
    <property type="component" value="Unassembled WGS sequence"/>
</dbReference>
<feature type="compositionally biased region" description="Basic and acidic residues" evidence="10">
    <location>
        <begin position="30"/>
        <end position="52"/>
    </location>
</feature>
<dbReference type="InterPro" id="IPR000649">
    <property type="entry name" value="IF-2B-related"/>
</dbReference>
<comment type="subunit">
    <text evidence="8">Component of the translation initiation factor 2B (eIF2B) complex which is a heterodecamer of two sets of five different subunits: alpha, beta, gamma, delta and epsilon. Subunits alpha, beta and delta comprise a regulatory subcomplex and subunits epsilon and gamma comprise a catalytic subcomplex. Within the complex, the hexameric regulatory complex resides at the center, with the two heterodimeric catalytic subcomplexes bound on opposite sides.</text>
</comment>
<keyword evidence="12" id="KW-1185">Reference proteome</keyword>
<reference evidence="11 12" key="1">
    <citation type="journal article" date="2019" name="Sci. Rep.">
        <title>Comparative genomics of chytrid fungi reveal insights into the obligate biotrophic and pathogenic lifestyle of Synchytrium endobioticum.</title>
        <authorList>
            <person name="van de Vossenberg B.T.L.H."/>
            <person name="Warris S."/>
            <person name="Nguyen H.D.T."/>
            <person name="van Gent-Pelzer M.P.E."/>
            <person name="Joly D.L."/>
            <person name="van de Geest H.C."/>
            <person name="Bonants P.J.M."/>
            <person name="Smith D.S."/>
            <person name="Levesque C.A."/>
            <person name="van der Lee T.A.J."/>
        </authorList>
    </citation>
    <scope>NUCLEOTIDE SEQUENCE [LARGE SCALE GENOMIC DNA]</scope>
    <source>
        <strain evidence="11 12">MB42</strain>
    </source>
</reference>
<evidence type="ECO:0000256" key="6">
    <source>
        <dbReference type="ARBA" id="ARBA00044147"/>
    </source>
</evidence>
<dbReference type="PANTHER" id="PTHR10233:SF14">
    <property type="entry name" value="TRANSLATION INITIATION FACTOR EIF-2B SUBUNIT DELTA"/>
    <property type="match status" value="1"/>
</dbReference>
<feature type="compositionally biased region" description="Low complexity" evidence="10">
    <location>
        <begin position="79"/>
        <end position="92"/>
    </location>
</feature>
<gene>
    <name evidence="11" type="primary">MRI1</name>
    <name evidence="11" type="ORF">SeMB42_g02281</name>
</gene>